<dbReference type="SUPFAM" id="SSF56322">
    <property type="entry name" value="ADC synthase"/>
    <property type="match status" value="1"/>
</dbReference>
<proteinExistence type="predicted"/>
<dbReference type="Pfam" id="PF00425">
    <property type="entry name" value="Chorismate_bind"/>
    <property type="match status" value="1"/>
</dbReference>
<dbReference type="InterPro" id="IPR005802">
    <property type="entry name" value="ADC_synth_comp_1"/>
</dbReference>
<sequence>MRTTREYHLENPQNFKAALLQWSRQFEEIAWLDSNDHSPQHTSFDAVLAVEAFTAIKTDHFNAFSKLQEYQEVTKDWIFGYLSYDLKNDVEVLSSNNFDGLQFPELYFFQPQKLLFVRNNVLEMRYLKMAEDSMEEDLKEILAYERKITAKKSAEDEEGQMVSPSFSEEKIDKGIVPRISKENYLEKVKEMLRHIHRGDIYEANFCQEFFAENREIDPFRVFQNLNEISRPPFAVFLKLENNYLLCASPERYLKMEGGHIISQPIKGTARRSQDPEEDEKIAKILAQDPKERAENIMIVDLVRNDLSRIAKKGSVNVDELCKVYSFKQVHQMISTISAKLEEGIPPVEVLRATFPMGSMTGAPKISAMKIIEELEESRRGLYSGAVGYFNPEGDFDFNVVIRSILYNSLAKYVSFSVGGAITSRSIPEMEFEECLLKSEAMRKALDL</sequence>
<dbReference type="EC" id="2.6.1.85" evidence="2"/>
<dbReference type="InterPro" id="IPR015890">
    <property type="entry name" value="Chorismate_C"/>
</dbReference>
<dbReference type="EMBL" id="CP042476">
    <property type="protein sequence ID" value="QED37462.1"/>
    <property type="molecule type" value="Genomic_DNA"/>
</dbReference>
<protein>
    <submittedName>
        <fullName evidence="2">Aminodeoxychorismate synthase component I</fullName>
        <ecNumber evidence="2">2.6.1.85</ecNumber>
    </submittedName>
</protein>
<dbReference type="PANTHER" id="PTHR11236">
    <property type="entry name" value="AMINOBENZOATE/ANTHRANILATE SYNTHASE"/>
    <property type="match status" value="1"/>
</dbReference>
<keyword evidence="2" id="KW-0808">Transferase</keyword>
<dbReference type="InterPro" id="IPR005801">
    <property type="entry name" value="ADC_synthase"/>
</dbReference>
<dbReference type="GO" id="GO:0000162">
    <property type="term" value="P:L-tryptophan biosynthetic process"/>
    <property type="evidence" value="ECO:0007669"/>
    <property type="project" value="TreeGrafter"/>
</dbReference>
<dbReference type="NCBIfam" id="TIGR00553">
    <property type="entry name" value="pabB"/>
    <property type="match status" value="1"/>
</dbReference>
<feature type="domain" description="Chorismate-utilising enzyme C-terminal" evidence="1">
    <location>
        <begin position="181"/>
        <end position="437"/>
    </location>
</feature>
<accession>A0A5B8YHJ1</accession>
<name>A0A5B8YHJ1_9FLAO</name>
<keyword evidence="3" id="KW-1185">Reference proteome</keyword>
<dbReference type="AlphaFoldDB" id="A0A5B8YHJ1"/>
<dbReference type="OrthoDB" id="9803598at2"/>
<dbReference type="PANTHER" id="PTHR11236:SF50">
    <property type="entry name" value="AMINODEOXYCHORISMATE SYNTHASE COMPONENT 1"/>
    <property type="match status" value="1"/>
</dbReference>
<dbReference type="Gene3D" id="3.60.120.10">
    <property type="entry name" value="Anthranilate synthase"/>
    <property type="match status" value="1"/>
</dbReference>
<dbReference type="RefSeq" id="WP_146832635.1">
    <property type="nucleotide sequence ID" value="NZ_CP042476.1"/>
</dbReference>
<keyword evidence="2" id="KW-0032">Aminotransferase</keyword>
<dbReference type="GO" id="GO:0046820">
    <property type="term" value="F:4-amino-4-deoxychorismate synthase activity"/>
    <property type="evidence" value="ECO:0007669"/>
    <property type="project" value="UniProtKB-EC"/>
</dbReference>
<dbReference type="GO" id="GO:0009396">
    <property type="term" value="P:folic acid-containing compound biosynthetic process"/>
    <property type="evidence" value="ECO:0007669"/>
    <property type="project" value="InterPro"/>
</dbReference>
<evidence type="ECO:0000259" key="1">
    <source>
        <dbReference type="Pfam" id="PF00425"/>
    </source>
</evidence>
<dbReference type="KEGG" id="anp:FK178_06880"/>
<dbReference type="PRINTS" id="PR00095">
    <property type="entry name" value="ANTSNTHASEI"/>
</dbReference>
<gene>
    <name evidence="2" type="primary">pabB</name>
    <name evidence="2" type="ORF">FK178_06880</name>
</gene>
<evidence type="ECO:0000313" key="3">
    <source>
        <dbReference type="Proteomes" id="UP000321954"/>
    </source>
</evidence>
<evidence type="ECO:0000313" key="2">
    <source>
        <dbReference type="EMBL" id="QED37462.1"/>
    </source>
</evidence>
<dbReference type="Proteomes" id="UP000321954">
    <property type="component" value="Chromosome"/>
</dbReference>
<reference evidence="2 3" key="1">
    <citation type="submission" date="2019-08" db="EMBL/GenBank/DDBJ databases">
        <title>Antarcticibacterium arcticum sp. nov., a bacterium isolated from marine sediment of the Canadian Beaufort Sea.</title>
        <authorList>
            <person name="Lee Y.M."/>
            <person name="Baek K."/>
            <person name="Lee D.-H."/>
            <person name="Shin S.C."/>
            <person name="Jin Y.K."/>
            <person name="Park Y."/>
        </authorList>
    </citation>
    <scope>NUCLEOTIDE SEQUENCE [LARGE SCALE GENOMIC DNA]</scope>
    <source>
        <strain evidence="2 3">PAMC 28998</strain>
    </source>
</reference>
<dbReference type="InterPro" id="IPR019999">
    <property type="entry name" value="Anth_synth_I-like"/>
</dbReference>
<organism evidence="2 3">
    <name type="scientific">Antarcticibacterium arcticum</name>
    <dbReference type="NCBI Taxonomy" id="2585771"/>
    <lineage>
        <taxon>Bacteria</taxon>
        <taxon>Pseudomonadati</taxon>
        <taxon>Bacteroidota</taxon>
        <taxon>Flavobacteriia</taxon>
        <taxon>Flavobacteriales</taxon>
        <taxon>Flavobacteriaceae</taxon>
        <taxon>Antarcticibacterium</taxon>
    </lineage>
</organism>